<name>A0ABY6M2L3_9FLAO</name>
<dbReference type="RefSeq" id="WP_264435088.1">
    <property type="nucleotide sequence ID" value="NZ_CP081495.1"/>
</dbReference>
<reference evidence="1" key="1">
    <citation type="submission" date="2021-08" db="EMBL/GenBank/DDBJ databases">
        <title>Flavobacterium sp. strain CC-SYL302.</title>
        <authorList>
            <person name="Lin S.-Y."/>
            <person name="Lee T.-H."/>
            <person name="Young C.-C."/>
        </authorList>
    </citation>
    <scope>NUCLEOTIDE SEQUENCE</scope>
    <source>
        <strain evidence="1">CC-SYL302</strain>
    </source>
</reference>
<gene>
    <name evidence="1" type="ORF">K5I29_06515</name>
</gene>
<evidence type="ECO:0000313" key="2">
    <source>
        <dbReference type="Proteomes" id="UP001163328"/>
    </source>
</evidence>
<accession>A0ABY6M2L3</accession>
<dbReference type="Proteomes" id="UP001163328">
    <property type="component" value="Chromosome"/>
</dbReference>
<dbReference type="EMBL" id="CP081495">
    <property type="protein sequence ID" value="UYW02522.1"/>
    <property type="molecule type" value="Genomic_DNA"/>
</dbReference>
<evidence type="ECO:0000313" key="1">
    <source>
        <dbReference type="EMBL" id="UYW02522.1"/>
    </source>
</evidence>
<organism evidence="1 2">
    <name type="scientific">Flavobacterium agricola</name>
    <dbReference type="NCBI Taxonomy" id="2870839"/>
    <lineage>
        <taxon>Bacteria</taxon>
        <taxon>Pseudomonadati</taxon>
        <taxon>Bacteroidota</taxon>
        <taxon>Flavobacteriia</taxon>
        <taxon>Flavobacteriales</taxon>
        <taxon>Flavobacteriaceae</taxon>
        <taxon>Flavobacterium</taxon>
    </lineage>
</organism>
<sequence>MKVLPAIGIGDLVFGMKTKDVEQVLGKPNKAFEDEDGNKVYLYNAYKARLTFYADEDFKFGYVICTHPKLELSGIKLFNENAEKVKKELTAKGMPIWEEDDIDTMTRLFNEKNWLTLVAEYEEIICVELGATIDKSDNFVWKFKK</sequence>
<protein>
    <submittedName>
        <fullName evidence="1">Uncharacterized protein</fullName>
    </submittedName>
</protein>
<proteinExistence type="predicted"/>
<keyword evidence="2" id="KW-1185">Reference proteome</keyword>